<sequence length="258" mass="28360">MGGYLAARSEDGQWHVRIDDIDPPREQHGAADSILRALEACTLHWDGTVVYQSQRHPDYQQAIETLRNSGVAYPCACTRREIAAVAKQGVAGAVYPGFCRDGIVAGRSERAIRVRVADVVIDFVDLALGRVEYNISTEVGDFVIRRSDGLVAYHLACVVDDAKDGFSHIIRGQDLLACTPAQIYLQRLLSLPTPQYRHLPLATDEQGKKLSKQTQAKPIDLDNPAPDMLRALQVLGYDPPKQLVGATAEEIVSWAINC</sequence>
<feature type="domain" description="Glutamyl/glutaminyl-tRNA synthetase class Ib catalytic" evidence="8">
    <location>
        <begin position="4"/>
        <end position="240"/>
    </location>
</feature>
<dbReference type="GO" id="GO:0006424">
    <property type="term" value="P:glutamyl-tRNA aminoacylation"/>
    <property type="evidence" value="ECO:0007669"/>
    <property type="project" value="InterPro"/>
</dbReference>
<name>A0A0X8X8R5_HALHR</name>
<organism evidence="9 10">
    <name type="scientific">Halorhodospira halochloris</name>
    <name type="common">Ectothiorhodospira halochloris</name>
    <dbReference type="NCBI Taxonomy" id="1052"/>
    <lineage>
        <taxon>Bacteria</taxon>
        <taxon>Pseudomonadati</taxon>
        <taxon>Pseudomonadota</taxon>
        <taxon>Gammaproteobacteria</taxon>
        <taxon>Chromatiales</taxon>
        <taxon>Ectothiorhodospiraceae</taxon>
        <taxon>Halorhodospira</taxon>
    </lineage>
</organism>
<dbReference type="PANTHER" id="PTHR43311:SF1">
    <property type="entry name" value="GLUTAMYL-Q TRNA(ASP) SYNTHETASE"/>
    <property type="match status" value="1"/>
</dbReference>
<dbReference type="InterPro" id="IPR020058">
    <property type="entry name" value="Glu/Gln-tRNA-synth_Ib_cat-dom"/>
</dbReference>
<keyword evidence="10" id="KW-1185">Reference proteome</keyword>
<dbReference type="GO" id="GO:0008270">
    <property type="term" value="F:zinc ion binding"/>
    <property type="evidence" value="ECO:0007669"/>
    <property type="project" value="InterPro"/>
</dbReference>
<keyword evidence="4" id="KW-0862">Zinc</keyword>
<keyword evidence="3 7" id="KW-0547">Nucleotide-binding</keyword>
<dbReference type="Proteomes" id="UP000218890">
    <property type="component" value="Chromosome"/>
</dbReference>
<keyword evidence="6 7" id="KW-0030">Aminoacyl-tRNA synthetase</keyword>
<dbReference type="Pfam" id="PF00749">
    <property type="entry name" value="tRNA-synt_1c"/>
    <property type="match status" value="1"/>
</dbReference>
<proteinExistence type="inferred from homology"/>
<protein>
    <submittedName>
        <fullName evidence="9">Glutamyl-Q-tRNA synthetase</fullName>
    </submittedName>
</protein>
<dbReference type="InterPro" id="IPR022380">
    <property type="entry name" value="Glu-Q_tRNA(Asp)_Synthase"/>
</dbReference>
<keyword evidence="2" id="KW-0479">Metal-binding</keyword>
<reference evidence="9" key="1">
    <citation type="submission" date="2016-02" db="EMBL/GenBank/DDBJ databases">
        <title>Halorhodospira halochloris DSM-1059 complete genome, version 2.</title>
        <authorList>
            <person name="Tsukatani Y."/>
        </authorList>
    </citation>
    <scope>NUCLEOTIDE SEQUENCE</scope>
    <source>
        <strain evidence="9">DSM 1059</strain>
    </source>
</reference>
<dbReference type="Gene3D" id="3.40.50.620">
    <property type="entry name" value="HUPs"/>
    <property type="match status" value="1"/>
</dbReference>
<evidence type="ECO:0000256" key="5">
    <source>
        <dbReference type="ARBA" id="ARBA00022840"/>
    </source>
</evidence>
<accession>A0A0X8X8R5</accession>
<dbReference type="InterPro" id="IPR014729">
    <property type="entry name" value="Rossmann-like_a/b/a_fold"/>
</dbReference>
<dbReference type="InterPro" id="IPR049940">
    <property type="entry name" value="GluQ/Sye"/>
</dbReference>
<dbReference type="GO" id="GO:0004818">
    <property type="term" value="F:glutamate-tRNA ligase activity"/>
    <property type="evidence" value="ECO:0007669"/>
    <property type="project" value="TreeGrafter"/>
</dbReference>
<dbReference type="NCBIfam" id="TIGR03838">
    <property type="entry name" value="queuosine_YadB"/>
    <property type="match status" value="1"/>
</dbReference>
<dbReference type="GO" id="GO:0005829">
    <property type="term" value="C:cytosol"/>
    <property type="evidence" value="ECO:0007669"/>
    <property type="project" value="TreeGrafter"/>
</dbReference>
<evidence type="ECO:0000256" key="1">
    <source>
        <dbReference type="ARBA" id="ARBA00022598"/>
    </source>
</evidence>
<comment type="similarity">
    <text evidence="7">Belongs to the class-I aminoacyl-tRNA synthetase family.</text>
</comment>
<dbReference type="KEGG" id="hhk:HH1059_09510"/>
<keyword evidence="7" id="KW-0648">Protein biosynthesis</keyword>
<dbReference type="PRINTS" id="PR00987">
    <property type="entry name" value="TRNASYNTHGLU"/>
</dbReference>
<dbReference type="PANTHER" id="PTHR43311">
    <property type="entry name" value="GLUTAMATE--TRNA LIGASE"/>
    <property type="match status" value="1"/>
</dbReference>
<evidence type="ECO:0000256" key="7">
    <source>
        <dbReference type="RuleBase" id="RU363037"/>
    </source>
</evidence>
<evidence type="ECO:0000256" key="2">
    <source>
        <dbReference type="ARBA" id="ARBA00022723"/>
    </source>
</evidence>
<dbReference type="AlphaFoldDB" id="A0A0X8X8R5"/>
<dbReference type="NCBIfam" id="NF004314">
    <property type="entry name" value="PRK05710.1-3"/>
    <property type="match status" value="1"/>
</dbReference>
<evidence type="ECO:0000259" key="8">
    <source>
        <dbReference type="Pfam" id="PF00749"/>
    </source>
</evidence>
<dbReference type="SUPFAM" id="SSF52374">
    <property type="entry name" value="Nucleotidylyl transferase"/>
    <property type="match status" value="1"/>
</dbReference>
<keyword evidence="1 7" id="KW-0436">Ligase</keyword>
<dbReference type="GO" id="GO:0005524">
    <property type="term" value="F:ATP binding"/>
    <property type="evidence" value="ECO:0007669"/>
    <property type="project" value="UniProtKB-KW"/>
</dbReference>
<evidence type="ECO:0000313" key="9">
    <source>
        <dbReference type="EMBL" id="BAU57645.1"/>
    </source>
</evidence>
<evidence type="ECO:0000256" key="4">
    <source>
        <dbReference type="ARBA" id="ARBA00022833"/>
    </source>
</evidence>
<keyword evidence="5 7" id="KW-0067">ATP-binding</keyword>
<dbReference type="GO" id="GO:0006400">
    <property type="term" value="P:tRNA modification"/>
    <property type="evidence" value="ECO:0007669"/>
    <property type="project" value="InterPro"/>
</dbReference>
<gene>
    <name evidence="9" type="primary">gluQ</name>
    <name evidence="9" type="ORF">HH1059_09510</name>
</gene>
<evidence type="ECO:0000313" key="10">
    <source>
        <dbReference type="Proteomes" id="UP000218890"/>
    </source>
</evidence>
<dbReference type="EMBL" id="AP017372">
    <property type="protein sequence ID" value="BAU57645.1"/>
    <property type="molecule type" value="Genomic_DNA"/>
</dbReference>
<evidence type="ECO:0000256" key="3">
    <source>
        <dbReference type="ARBA" id="ARBA00022741"/>
    </source>
</evidence>
<evidence type="ECO:0000256" key="6">
    <source>
        <dbReference type="ARBA" id="ARBA00023146"/>
    </source>
</evidence>
<dbReference type="InterPro" id="IPR000924">
    <property type="entry name" value="Glu/Gln-tRNA-synth"/>
</dbReference>